<dbReference type="OrthoDB" id="9779041at2"/>
<dbReference type="InterPro" id="IPR020904">
    <property type="entry name" value="Sc_DH/Rdtase_CS"/>
</dbReference>
<dbReference type="AlphaFoldDB" id="A0A402DTS5"/>
<dbReference type="PRINTS" id="PR01713">
    <property type="entry name" value="NUCEPIMERASE"/>
</dbReference>
<accession>A0A402DTS5</accession>
<dbReference type="PANTHER" id="PTHR43245:SF13">
    <property type="entry name" value="UDP-D-APIOSE_UDP-D-XYLOSE SYNTHASE 2"/>
    <property type="match status" value="1"/>
</dbReference>
<dbReference type="InterPro" id="IPR036291">
    <property type="entry name" value="NAD(P)-bd_dom_sf"/>
</dbReference>
<evidence type="ECO:0000259" key="1">
    <source>
        <dbReference type="Pfam" id="PF01370"/>
    </source>
</evidence>
<dbReference type="Proteomes" id="UP000289954">
    <property type="component" value="Unassembled WGS sequence"/>
</dbReference>
<proteinExistence type="predicted"/>
<keyword evidence="3" id="KW-1185">Reference proteome</keyword>
<dbReference type="SUPFAM" id="SSF51735">
    <property type="entry name" value="NAD(P)-binding Rossmann-fold domains"/>
    <property type="match status" value="1"/>
</dbReference>
<dbReference type="InterPro" id="IPR050177">
    <property type="entry name" value="Lipid_A_modif_metabolic_enz"/>
</dbReference>
<dbReference type="Pfam" id="PF01370">
    <property type="entry name" value="Epimerase"/>
    <property type="match status" value="1"/>
</dbReference>
<dbReference type="EMBL" id="BIMR01000211">
    <property type="protein sequence ID" value="GCE77466.1"/>
    <property type="molecule type" value="Genomic_DNA"/>
</dbReference>
<dbReference type="PROSITE" id="PS00061">
    <property type="entry name" value="ADH_SHORT"/>
    <property type="match status" value="1"/>
</dbReference>
<organism evidence="2 3">
    <name type="scientific">Cellulomonas biazotea</name>
    <dbReference type="NCBI Taxonomy" id="1709"/>
    <lineage>
        <taxon>Bacteria</taxon>
        <taxon>Bacillati</taxon>
        <taxon>Actinomycetota</taxon>
        <taxon>Actinomycetes</taxon>
        <taxon>Micrococcales</taxon>
        <taxon>Cellulomonadaceae</taxon>
        <taxon>Cellulomonas</taxon>
    </lineage>
</organism>
<evidence type="ECO:0000313" key="2">
    <source>
        <dbReference type="EMBL" id="GCE77466.1"/>
    </source>
</evidence>
<sequence>MPRVQDTAAGADRPSTLPGPTGWLVTGAAGFIGSHLVARLLGDGHQVTGLDDFSTGSHENLADVERTVGPEAWSRFRLVEGDLRDPAACADGIDGVDVVLHQAAVNSVPRSVLQPDLVTQVNVLGTVRLLEAARQAGVARVVCASSSSVYGDAPGSVRTETSTGRPLSPYAASKQALEAYAAAYAKVTGVPTVCLRYFNVFGSRQNPAGPYSAVIPRWVSATLRGEPVHINGDGASVRDFTHVDNVVEANLRAAQADVDFAAVNVGCGRPTSLVELAAAIRLAAGGTDAPDPVFGPPRPHDVVASVADLTHASTVLGYRPVRDLPTGLAATVPWFTAATLV</sequence>
<evidence type="ECO:0000313" key="3">
    <source>
        <dbReference type="Proteomes" id="UP000289954"/>
    </source>
</evidence>
<feature type="domain" description="NAD-dependent epimerase/dehydratase" evidence="1">
    <location>
        <begin position="23"/>
        <end position="266"/>
    </location>
</feature>
<dbReference type="RefSeq" id="WP_130782075.1">
    <property type="nucleotide sequence ID" value="NZ_BIMR01000211.1"/>
</dbReference>
<dbReference type="Gene3D" id="3.40.50.720">
    <property type="entry name" value="NAD(P)-binding Rossmann-like Domain"/>
    <property type="match status" value="1"/>
</dbReference>
<protein>
    <submittedName>
        <fullName evidence="2">Capsular polysaccharide biosynthesis protein</fullName>
    </submittedName>
</protein>
<reference evidence="2 3" key="1">
    <citation type="submission" date="2019-01" db="EMBL/GenBank/DDBJ databases">
        <title>Draft genome sequence of Cellulomonas takizawaensis strain TKZ-21.</title>
        <authorList>
            <person name="Yamamura H."/>
            <person name="Hayashi T."/>
            <person name="Hamada M."/>
            <person name="Serisawa Y."/>
            <person name="Matsuyama K."/>
            <person name="Nakagawa Y."/>
            <person name="Otoguro M."/>
            <person name="Yanagida F."/>
            <person name="Hayakawa M."/>
        </authorList>
    </citation>
    <scope>NUCLEOTIDE SEQUENCE [LARGE SCALE GENOMIC DNA]</scope>
    <source>
        <strain evidence="2 3">NBRC12680</strain>
    </source>
</reference>
<dbReference type="PANTHER" id="PTHR43245">
    <property type="entry name" value="BIFUNCTIONAL POLYMYXIN RESISTANCE PROTEIN ARNA"/>
    <property type="match status" value="1"/>
</dbReference>
<name>A0A402DTS5_9CELL</name>
<gene>
    <name evidence="2" type="primary">wbpP</name>
    <name evidence="2" type="ORF">CBZ_25220</name>
</gene>
<comment type="caution">
    <text evidence="2">The sequence shown here is derived from an EMBL/GenBank/DDBJ whole genome shotgun (WGS) entry which is preliminary data.</text>
</comment>
<dbReference type="InterPro" id="IPR001509">
    <property type="entry name" value="Epimerase_deHydtase"/>
</dbReference>
<dbReference type="Gene3D" id="3.90.25.10">
    <property type="entry name" value="UDP-galactose 4-epimerase, domain 1"/>
    <property type="match status" value="1"/>
</dbReference>